<dbReference type="PANTHER" id="PTHR23517:SF3">
    <property type="entry name" value="INTEGRAL MEMBRANE TRANSPORT PROTEIN"/>
    <property type="match status" value="1"/>
</dbReference>
<keyword evidence="6 8" id="KW-0472">Membrane</keyword>
<gene>
    <name evidence="10" type="ORF">SEMRO_228_G092580.1</name>
</gene>
<dbReference type="GO" id="GO:0022857">
    <property type="term" value="F:transmembrane transporter activity"/>
    <property type="evidence" value="ECO:0007669"/>
    <property type="project" value="InterPro"/>
</dbReference>
<feature type="transmembrane region" description="Helical" evidence="8">
    <location>
        <begin position="446"/>
        <end position="466"/>
    </location>
</feature>
<dbReference type="InterPro" id="IPR036259">
    <property type="entry name" value="MFS_trans_sf"/>
</dbReference>
<evidence type="ECO:0000259" key="9">
    <source>
        <dbReference type="PROSITE" id="PS50850"/>
    </source>
</evidence>
<feature type="transmembrane region" description="Helical" evidence="8">
    <location>
        <begin position="478"/>
        <end position="498"/>
    </location>
</feature>
<dbReference type="InterPro" id="IPR011701">
    <property type="entry name" value="MFS"/>
</dbReference>
<dbReference type="EMBL" id="CAICTM010000227">
    <property type="protein sequence ID" value="CAB9505340.1"/>
    <property type="molecule type" value="Genomic_DNA"/>
</dbReference>
<dbReference type="InterPro" id="IPR050171">
    <property type="entry name" value="MFS_Transporters"/>
</dbReference>
<protein>
    <submittedName>
        <fullName evidence="10">Major facilitator superfamily</fullName>
    </submittedName>
</protein>
<evidence type="ECO:0000256" key="2">
    <source>
        <dbReference type="ARBA" id="ARBA00022448"/>
    </source>
</evidence>
<feature type="transmembrane region" description="Helical" evidence="8">
    <location>
        <begin position="387"/>
        <end position="405"/>
    </location>
</feature>
<organism evidence="10 11">
    <name type="scientific">Seminavis robusta</name>
    <dbReference type="NCBI Taxonomy" id="568900"/>
    <lineage>
        <taxon>Eukaryota</taxon>
        <taxon>Sar</taxon>
        <taxon>Stramenopiles</taxon>
        <taxon>Ochrophyta</taxon>
        <taxon>Bacillariophyta</taxon>
        <taxon>Bacillariophyceae</taxon>
        <taxon>Bacillariophycidae</taxon>
        <taxon>Naviculales</taxon>
        <taxon>Naviculaceae</taxon>
        <taxon>Seminavis</taxon>
    </lineage>
</organism>
<dbReference type="Gene3D" id="1.20.1250.20">
    <property type="entry name" value="MFS general substrate transporter like domains"/>
    <property type="match status" value="2"/>
</dbReference>
<evidence type="ECO:0000256" key="8">
    <source>
        <dbReference type="SAM" id="Phobius"/>
    </source>
</evidence>
<dbReference type="SUPFAM" id="SSF103473">
    <property type="entry name" value="MFS general substrate transporter"/>
    <property type="match status" value="1"/>
</dbReference>
<feature type="transmembrane region" description="Helical" evidence="8">
    <location>
        <begin position="133"/>
        <end position="151"/>
    </location>
</feature>
<proteinExistence type="predicted"/>
<keyword evidence="11" id="KW-1185">Reference proteome</keyword>
<keyword evidence="2" id="KW-0813">Transport</keyword>
<feature type="region of interest" description="Disordered" evidence="7">
    <location>
        <begin position="276"/>
        <end position="298"/>
    </location>
</feature>
<sequence length="511" mass="54568">MDGDLELTVRGSQDQPQESKIQDETEGEPLLESAVQADCADTCMKTTRTETNELSEVLLLLLLIPSFLSNVAGKMMVPVLPWFAKNQLHASTTEIGSLAAAKAFGKLICNVPLGWMVSLFYENNSNSNLDGRSLLPIVLACLILASAYAVAGFTTTATGFLAFRLWEGAGWSLWVLGRQTLLNELTTKENRGRYMATLGGVGRIASVFGPYLGGFVATKSKAQWSFWCQAVLMVFNAAVVLGIKLWVNQNVTHQHPNGYTAAETSEVEANESQCKSIQEDGRNHDGDNDAFATANGKPNDPSSNMSWLELLRRHGWILMALAVFGFFASIVREARHLLFPLQAMEIGYDAHTIGIMTSITFLVDSAMFPVAGYLADCHGRKYSGIPALVIMGLSSASVPALTKIYPTSITALTLASAGFGLGNGLSSGLLMSMAGDASPSRGQDRAKFLALFRTCTDAGLLLGPWVSGILADHFSVSVGFQVVAGVAAAGALWMALVIPETARPSADGHGS</sequence>
<feature type="domain" description="Major facilitator superfamily (MFS) profile" evidence="9">
    <location>
        <begin position="317"/>
        <end position="511"/>
    </location>
</feature>
<evidence type="ECO:0000256" key="3">
    <source>
        <dbReference type="ARBA" id="ARBA00022475"/>
    </source>
</evidence>
<evidence type="ECO:0000256" key="7">
    <source>
        <dbReference type="SAM" id="MobiDB-lite"/>
    </source>
</evidence>
<evidence type="ECO:0000313" key="10">
    <source>
        <dbReference type="EMBL" id="CAB9505340.1"/>
    </source>
</evidence>
<keyword evidence="4 8" id="KW-0812">Transmembrane</keyword>
<feature type="region of interest" description="Disordered" evidence="7">
    <location>
        <begin position="1"/>
        <end position="28"/>
    </location>
</feature>
<feature type="transmembrane region" description="Helical" evidence="8">
    <location>
        <begin position="224"/>
        <end position="247"/>
    </location>
</feature>
<evidence type="ECO:0000256" key="1">
    <source>
        <dbReference type="ARBA" id="ARBA00004651"/>
    </source>
</evidence>
<feature type="transmembrane region" description="Helical" evidence="8">
    <location>
        <begin position="352"/>
        <end position="375"/>
    </location>
</feature>
<feature type="compositionally biased region" description="Polar residues" evidence="7">
    <location>
        <begin position="10"/>
        <end position="19"/>
    </location>
</feature>
<keyword evidence="5 8" id="KW-1133">Transmembrane helix</keyword>
<dbReference type="AlphaFoldDB" id="A0A9N8DRF7"/>
<dbReference type="Pfam" id="PF07690">
    <property type="entry name" value="MFS_1"/>
    <property type="match status" value="2"/>
</dbReference>
<dbReference type="CDD" id="cd17325">
    <property type="entry name" value="MFS_MdtG_SLC18_like"/>
    <property type="match status" value="1"/>
</dbReference>
<evidence type="ECO:0000313" key="11">
    <source>
        <dbReference type="Proteomes" id="UP001153069"/>
    </source>
</evidence>
<reference evidence="10" key="1">
    <citation type="submission" date="2020-06" db="EMBL/GenBank/DDBJ databases">
        <authorList>
            <consortium name="Plant Systems Biology data submission"/>
        </authorList>
    </citation>
    <scope>NUCLEOTIDE SEQUENCE</scope>
    <source>
        <strain evidence="10">D6</strain>
    </source>
</reference>
<feature type="transmembrane region" description="Helical" evidence="8">
    <location>
        <begin position="196"/>
        <end position="218"/>
    </location>
</feature>
<evidence type="ECO:0000256" key="4">
    <source>
        <dbReference type="ARBA" id="ARBA00022692"/>
    </source>
</evidence>
<feature type="compositionally biased region" description="Basic and acidic residues" evidence="7">
    <location>
        <begin position="277"/>
        <end position="287"/>
    </location>
</feature>
<evidence type="ECO:0000256" key="5">
    <source>
        <dbReference type="ARBA" id="ARBA00022989"/>
    </source>
</evidence>
<dbReference type="Proteomes" id="UP001153069">
    <property type="component" value="Unassembled WGS sequence"/>
</dbReference>
<evidence type="ECO:0000256" key="6">
    <source>
        <dbReference type="ARBA" id="ARBA00023136"/>
    </source>
</evidence>
<feature type="transmembrane region" description="Helical" evidence="8">
    <location>
        <begin position="103"/>
        <end position="121"/>
    </location>
</feature>
<comment type="caution">
    <text evidence="10">The sequence shown here is derived from an EMBL/GenBank/DDBJ whole genome shotgun (WGS) entry which is preliminary data.</text>
</comment>
<feature type="transmembrane region" description="Helical" evidence="8">
    <location>
        <begin position="57"/>
        <end position="83"/>
    </location>
</feature>
<feature type="transmembrane region" description="Helical" evidence="8">
    <location>
        <begin position="315"/>
        <end position="332"/>
    </location>
</feature>
<dbReference type="PANTHER" id="PTHR23517">
    <property type="entry name" value="RESISTANCE PROTEIN MDTM, PUTATIVE-RELATED-RELATED"/>
    <property type="match status" value="1"/>
</dbReference>
<comment type="subcellular location">
    <subcellularLocation>
        <location evidence="1">Cell membrane</location>
        <topology evidence="1">Multi-pass membrane protein</topology>
    </subcellularLocation>
</comment>
<accession>A0A9N8DRF7</accession>
<dbReference type="GO" id="GO:0005886">
    <property type="term" value="C:plasma membrane"/>
    <property type="evidence" value="ECO:0007669"/>
    <property type="project" value="UniProtKB-SubCell"/>
</dbReference>
<keyword evidence="3" id="KW-1003">Cell membrane</keyword>
<feature type="transmembrane region" description="Helical" evidence="8">
    <location>
        <begin position="411"/>
        <end position="434"/>
    </location>
</feature>
<name>A0A9N8DRF7_9STRA</name>
<dbReference type="PROSITE" id="PS50850">
    <property type="entry name" value="MFS"/>
    <property type="match status" value="1"/>
</dbReference>
<dbReference type="InterPro" id="IPR020846">
    <property type="entry name" value="MFS_dom"/>
</dbReference>